<name>G2YLP8_BOTF4</name>
<evidence type="ECO:0000313" key="2">
    <source>
        <dbReference type="Proteomes" id="UP000008177"/>
    </source>
</evidence>
<dbReference type="HOGENOM" id="CLU_3384681_0_0_1"/>
<proteinExistence type="predicted"/>
<gene>
    <name evidence="1" type="ORF">BofuT4_uP078390.1</name>
</gene>
<protein>
    <submittedName>
        <fullName evidence="1">Uncharacterized protein</fullName>
    </submittedName>
</protein>
<dbReference type="InParanoid" id="G2YLP8"/>
<sequence>MLHTGQQASQVRFSFTPEIIALSPKIDDVIITA</sequence>
<dbReference type="EMBL" id="FQ790343">
    <property type="protein sequence ID" value="CCD52546.1"/>
    <property type="molecule type" value="Genomic_DNA"/>
</dbReference>
<evidence type="ECO:0000313" key="1">
    <source>
        <dbReference type="EMBL" id="CCD52546.1"/>
    </source>
</evidence>
<reference evidence="2" key="1">
    <citation type="journal article" date="2011" name="PLoS Genet.">
        <title>Genomic analysis of the necrotrophic fungal pathogens Sclerotinia sclerotiorum and Botrytis cinerea.</title>
        <authorList>
            <person name="Amselem J."/>
            <person name="Cuomo C.A."/>
            <person name="van Kan J.A."/>
            <person name="Viaud M."/>
            <person name="Benito E.P."/>
            <person name="Couloux A."/>
            <person name="Coutinho P.M."/>
            <person name="de Vries R.P."/>
            <person name="Dyer P.S."/>
            <person name="Fillinger S."/>
            <person name="Fournier E."/>
            <person name="Gout L."/>
            <person name="Hahn M."/>
            <person name="Kohn L."/>
            <person name="Lapalu N."/>
            <person name="Plummer K.M."/>
            <person name="Pradier J.M."/>
            <person name="Quevillon E."/>
            <person name="Sharon A."/>
            <person name="Simon A."/>
            <person name="ten Have A."/>
            <person name="Tudzynski B."/>
            <person name="Tudzynski P."/>
            <person name="Wincker P."/>
            <person name="Andrew M."/>
            <person name="Anthouard V."/>
            <person name="Beever R.E."/>
            <person name="Beffa R."/>
            <person name="Benoit I."/>
            <person name="Bouzid O."/>
            <person name="Brault B."/>
            <person name="Chen Z."/>
            <person name="Choquer M."/>
            <person name="Collemare J."/>
            <person name="Cotton P."/>
            <person name="Danchin E.G."/>
            <person name="Da Silva C."/>
            <person name="Gautier A."/>
            <person name="Giraud C."/>
            <person name="Giraud T."/>
            <person name="Gonzalez C."/>
            <person name="Grossetete S."/>
            <person name="Guldener U."/>
            <person name="Henrissat B."/>
            <person name="Howlett B.J."/>
            <person name="Kodira C."/>
            <person name="Kretschmer M."/>
            <person name="Lappartient A."/>
            <person name="Leroch M."/>
            <person name="Levis C."/>
            <person name="Mauceli E."/>
            <person name="Neuveglise C."/>
            <person name="Oeser B."/>
            <person name="Pearson M."/>
            <person name="Poulain J."/>
            <person name="Poussereau N."/>
            <person name="Quesneville H."/>
            <person name="Rascle C."/>
            <person name="Schumacher J."/>
            <person name="Segurens B."/>
            <person name="Sexton A."/>
            <person name="Silva E."/>
            <person name="Sirven C."/>
            <person name="Soanes D.M."/>
            <person name="Talbot N.J."/>
            <person name="Templeton M."/>
            <person name="Yandava C."/>
            <person name="Yarden O."/>
            <person name="Zeng Q."/>
            <person name="Rollins J.A."/>
            <person name="Lebrun M.H."/>
            <person name="Dickman M."/>
        </authorList>
    </citation>
    <scope>NUCLEOTIDE SEQUENCE [LARGE SCALE GENOMIC DNA]</scope>
    <source>
        <strain evidence="2">T4</strain>
    </source>
</reference>
<organism evidence="1 2">
    <name type="scientific">Botryotinia fuckeliana (strain T4)</name>
    <name type="common">Noble rot fungus</name>
    <name type="synonym">Botrytis cinerea</name>
    <dbReference type="NCBI Taxonomy" id="999810"/>
    <lineage>
        <taxon>Eukaryota</taxon>
        <taxon>Fungi</taxon>
        <taxon>Dikarya</taxon>
        <taxon>Ascomycota</taxon>
        <taxon>Pezizomycotina</taxon>
        <taxon>Leotiomycetes</taxon>
        <taxon>Helotiales</taxon>
        <taxon>Sclerotiniaceae</taxon>
        <taxon>Botrytis</taxon>
    </lineage>
</organism>
<dbReference type="Proteomes" id="UP000008177">
    <property type="component" value="Unplaced contigs"/>
</dbReference>
<accession>G2YLP8</accession>
<dbReference type="AlphaFoldDB" id="G2YLP8"/>